<gene>
    <name evidence="2" type="ORF">JR316_000808</name>
</gene>
<dbReference type="SMART" id="SM00313">
    <property type="entry name" value="PXA"/>
    <property type="match status" value="1"/>
</dbReference>
<sequence length="512" mass="56498">MTRGEHSSRDQDQAPITLSRDPALIPQLVSLETQAAQCMPPSLASRLLFHAAPAPLLFHSHNVAPELTPEIYDFLALALRAYVSPWWSKITRYDKDFLPHISAVLTTVIRVLDRRIQALDLPDLVFHDAPAIIVQHYRDYRNAAAKTQTAYATGGAASLSTLFAHLQPHMAISPDGSLNREYYRQIVDHILKACLPPEEYAPEAERLIIREVVVKVLIDDVIPKITQPWFINRTILDLMGPQEEPIFVSQPPVPPSTSTSHTFLVIVLSLLQSFSGMCLALIHTYKQTMSTIKLVQQSPPRTPQPPPPAFVPSVPEPITRTSSLASPLSTTSSISSHTYASAIPTMVATDSHPASFGHHNYADQPLVLLSELVSAQERYTSTITLTIVSMITASMTPFMDKLLPHMLHNFLSPAFILNVTRTAKRTMFPNGYPGPQPPIPSPEEQAEWRARLVSWKGTGVVALLLPLLLGPDSSKTLESALDPLSDAECNLRLLVFLLDRILVGLFPELSGS</sequence>
<organism evidence="2">
    <name type="scientific">Psilocybe cubensis</name>
    <name type="common">Psychedelic mushroom</name>
    <name type="synonym">Stropharia cubensis</name>
    <dbReference type="NCBI Taxonomy" id="181762"/>
    <lineage>
        <taxon>Eukaryota</taxon>
        <taxon>Fungi</taxon>
        <taxon>Dikarya</taxon>
        <taxon>Basidiomycota</taxon>
        <taxon>Agaricomycotina</taxon>
        <taxon>Agaricomycetes</taxon>
        <taxon>Agaricomycetidae</taxon>
        <taxon>Agaricales</taxon>
        <taxon>Agaricineae</taxon>
        <taxon>Strophariaceae</taxon>
        <taxon>Psilocybe</taxon>
    </lineage>
</organism>
<dbReference type="AlphaFoldDB" id="A0A8H7YAM9"/>
<dbReference type="EMBL" id="JAFIQS010000001">
    <property type="protein sequence ID" value="KAG5174150.1"/>
    <property type="molecule type" value="Genomic_DNA"/>
</dbReference>
<dbReference type="PROSITE" id="PS51207">
    <property type="entry name" value="PXA"/>
    <property type="match status" value="1"/>
</dbReference>
<reference evidence="2" key="1">
    <citation type="submission" date="2021-02" db="EMBL/GenBank/DDBJ databases">
        <title>Psilocybe cubensis genome.</title>
        <authorList>
            <person name="Mckernan K.J."/>
            <person name="Crawford S."/>
            <person name="Trippe A."/>
            <person name="Kane L.T."/>
            <person name="Mclaughlin S."/>
        </authorList>
    </citation>
    <scope>NUCLEOTIDE SEQUENCE [LARGE SCALE GENOMIC DNA]</scope>
    <source>
        <strain evidence="2">MGC-MH-2018</strain>
    </source>
</reference>
<dbReference type="Pfam" id="PF02194">
    <property type="entry name" value="PXA"/>
    <property type="match status" value="1"/>
</dbReference>
<dbReference type="PANTHER" id="PTHR22775">
    <property type="entry name" value="SORTING NEXIN"/>
    <property type="match status" value="1"/>
</dbReference>
<proteinExistence type="predicted"/>
<protein>
    <recommendedName>
        <fullName evidence="1">PXA domain-containing protein</fullName>
    </recommendedName>
</protein>
<dbReference type="InterPro" id="IPR003114">
    <property type="entry name" value="Phox_assoc"/>
</dbReference>
<evidence type="ECO:0000313" key="2">
    <source>
        <dbReference type="EMBL" id="KAG5174150.1"/>
    </source>
</evidence>
<evidence type="ECO:0000259" key="1">
    <source>
        <dbReference type="PROSITE" id="PS51207"/>
    </source>
</evidence>
<dbReference type="GO" id="GO:0035091">
    <property type="term" value="F:phosphatidylinositol binding"/>
    <property type="evidence" value="ECO:0007669"/>
    <property type="project" value="TreeGrafter"/>
</dbReference>
<comment type="caution">
    <text evidence="2">The sequence shown here is derived from an EMBL/GenBank/DDBJ whole genome shotgun (WGS) entry which is preliminary data.</text>
</comment>
<name>A0A8H7YAM9_PSICU</name>
<accession>A0A8H7YAM9</accession>
<feature type="domain" description="PXA" evidence="1">
    <location>
        <begin position="64"/>
        <end position="243"/>
    </location>
</feature>
<dbReference type="PANTHER" id="PTHR22775:SF3">
    <property type="entry name" value="SORTING NEXIN-13"/>
    <property type="match status" value="1"/>
</dbReference>